<gene>
    <name evidence="2" type="ordered locus">Cyan7425_2972</name>
</gene>
<reference evidence="2" key="1">
    <citation type="submission" date="2009-01" db="EMBL/GenBank/DDBJ databases">
        <title>Complete sequence of chromosome Cyanothece sp. PCC 7425.</title>
        <authorList>
            <consortium name="US DOE Joint Genome Institute"/>
            <person name="Lucas S."/>
            <person name="Copeland A."/>
            <person name="Lapidus A."/>
            <person name="Glavina del Rio T."/>
            <person name="Dalin E."/>
            <person name="Tice H."/>
            <person name="Bruce D."/>
            <person name="Goodwin L."/>
            <person name="Pitluck S."/>
            <person name="Sims D."/>
            <person name="Meineke L."/>
            <person name="Brettin T."/>
            <person name="Detter J.C."/>
            <person name="Han C."/>
            <person name="Larimer F."/>
            <person name="Land M."/>
            <person name="Hauser L."/>
            <person name="Kyrpides N."/>
            <person name="Ovchinnikova G."/>
            <person name="Liberton M."/>
            <person name="Stoeckel J."/>
            <person name="Banerjee A."/>
            <person name="Singh A."/>
            <person name="Page L."/>
            <person name="Sato H."/>
            <person name="Zhao L."/>
            <person name="Sherman L."/>
            <person name="Pakrasi H."/>
            <person name="Richardson P."/>
        </authorList>
    </citation>
    <scope>NUCLEOTIDE SEQUENCE</scope>
    <source>
        <strain evidence="2">PCC 7425</strain>
    </source>
</reference>
<protein>
    <submittedName>
        <fullName evidence="2">Uncharacterized protein</fullName>
    </submittedName>
</protein>
<dbReference type="HOGENOM" id="CLU_1515454_0_0_3"/>
<dbReference type="OrthoDB" id="443077at2"/>
<dbReference type="AlphaFoldDB" id="B8HLV1"/>
<dbReference type="InterPro" id="IPR025599">
    <property type="entry name" value="YjcZ"/>
</dbReference>
<keyword evidence="1" id="KW-0175">Coiled coil</keyword>
<dbReference type="EMBL" id="CP001344">
    <property type="protein sequence ID" value="ACL45311.1"/>
    <property type="molecule type" value="Genomic_DNA"/>
</dbReference>
<dbReference type="eggNOG" id="ENOG502ZAU5">
    <property type="taxonomic scope" value="Bacteria"/>
</dbReference>
<dbReference type="STRING" id="395961.Cyan7425_2972"/>
<proteinExistence type="predicted"/>
<accession>B8HLV1</accession>
<evidence type="ECO:0000256" key="1">
    <source>
        <dbReference type="SAM" id="Coils"/>
    </source>
</evidence>
<dbReference type="Pfam" id="PF13990">
    <property type="entry name" value="YjcZ"/>
    <property type="match status" value="1"/>
</dbReference>
<sequence length="177" mass="20205">MLSCSTQAFCRLQDRIPVVGDKALIDLVNGLLVSKDILQYRKNRGFFGRIFDKLDGSNEKRRLILDGNLIAGQEALHDWVLELCNSLQISQVALTETQRSLLEARNAIRIQAQRFNSHEALLQSLGVQLEDLARNFGDRIDKLESRIHQLETRVAASEDIDRIFVAWEAEQTYQNLP</sequence>
<name>B8HLV1_CYAP4</name>
<evidence type="ECO:0000313" key="2">
    <source>
        <dbReference type="EMBL" id="ACL45311.1"/>
    </source>
</evidence>
<feature type="coiled-coil region" evidence="1">
    <location>
        <begin position="133"/>
        <end position="160"/>
    </location>
</feature>
<organism evidence="2">
    <name type="scientific">Cyanothece sp. (strain PCC 7425 / ATCC 29141)</name>
    <dbReference type="NCBI Taxonomy" id="395961"/>
    <lineage>
        <taxon>Bacteria</taxon>
        <taxon>Bacillati</taxon>
        <taxon>Cyanobacteriota</taxon>
        <taxon>Cyanophyceae</taxon>
        <taxon>Gomontiellales</taxon>
        <taxon>Cyanothecaceae</taxon>
        <taxon>Cyanothece</taxon>
    </lineage>
</organism>
<dbReference type="KEGG" id="cyn:Cyan7425_2972"/>